<feature type="compositionally biased region" description="Low complexity" evidence="1">
    <location>
        <begin position="207"/>
        <end position="229"/>
    </location>
</feature>
<gene>
    <name evidence="3" type="ORF">TWF970_000673</name>
</gene>
<evidence type="ECO:0000313" key="4">
    <source>
        <dbReference type="Proteomes" id="UP000474640"/>
    </source>
</evidence>
<feature type="chain" id="PRO_5028798323" evidence="2">
    <location>
        <begin position="17"/>
        <end position="253"/>
    </location>
</feature>
<keyword evidence="2" id="KW-0732">Signal</keyword>
<dbReference type="OrthoDB" id="5345520at2759"/>
<dbReference type="EMBL" id="JAABOJ010000001">
    <property type="protein sequence ID" value="KAF3291460.1"/>
    <property type="molecule type" value="Genomic_DNA"/>
</dbReference>
<comment type="caution">
    <text evidence="3">The sequence shown here is derived from an EMBL/GenBank/DDBJ whole genome shotgun (WGS) entry which is preliminary data.</text>
</comment>
<evidence type="ECO:0000256" key="2">
    <source>
        <dbReference type="SAM" id="SignalP"/>
    </source>
</evidence>
<proteinExistence type="predicted"/>
<evidence type="ECO:0000256" key="1">
    <source>
        <dbReference type="SAM" id="MobiDB-lite"/>
    </source>
</evidence>
<feature type="signal peptide" evidence="2">
    <location>
        <begin position="1"/>
        <end position="16"/>
    </location>
</feature>
<reference evidence="3 4" key="1">
    <citation type="submission" date="2020-01" db="EMBL/GenBank/DDBJ databases">
        <authorList>
            <person name="Palmer J.M."/>
        </authorList>
    </citation>
    <scope>NUCLEOTIDE SEQUENCE [LARGE SCALE GENOMIC DNA]</scope>
    <source>
        <strain evidence="3 4">TWF970</strain>
    </source>
</reference>
<sequence>MKAALILATLAALTAAAPQGAFGGLLKRASDDEITRCGTSDNDKCAEGERCVGVYGLKDQPGGLCVKEPKMCGGENEHESCPEDHRCLRDSTSKCPSNLYCGWCVEKKWIDKFQYRSYGMNRCGGSSGKKCYEGAGEMCIGEDVMLDGMGICLDSVGKCLGDDNRCPINSDYGEGHCIKDPRLDCLPGDKGCTGICLDAGYTGGKIKGSSSPSSKVPSKTATSTPAPKATKGKYKPKPKNKTPSKGGCKDSKY</sequence>
<name>A0A7C8RKJ9_ORBOL</name>
<protein>
    <submittedName>
        <fullName evidence="3">Uncharacterized protein</fullName>
    </submittedName>
</protein>
<feature type="region of interest" description="Disordered" evidence="1">
    <location>
        <begin position="206"/>
        <end position="253"/>
    </location>
</feature>
<feature type="compositionally biased region" description="Basic residues" evidence="1">
    <location>
        <begin position="230"/>
        <end position="242"/>
    </location>
</feature>
<accession>A0A7C8RKJ9</accession>
<dbReference type="AlphaFoldDB" id="A0A7C8RKJ9"/>
<organism evidence="3 4">
    <name type="scientific">Orbilia oligospora</name>
    <name type="common">Nematode-trapping fungus</name>
    <name type="synonym">Arthrobotrys oligospora</name>
    <dbReference type="NCBI Taxonomy" id="2813651"/>
    <lineage>
        <taxon>Eukaryota</taxon>
        <taxon>Fungi</taxon>
        <taxon>Dikarya</taxon>
        <taxon>Ascomycota</taxon>
        <taxon>Pezizomycotina</taxon>
        <taxon>Orbiliomycetes</taxon>
        <taxon>Orbiliales</taxon>
        <taxon>Orbiliaceae</taxon>
        <taxon>Orbilia</taxon>
    </lineage>
</organism>
<dbReference type="Proteomes" id="UP000474640">
    <property type="component" value="Unassembled WGS sequence"/>
</dbReference>
<evidence type="ECO:0000313" key="3">
    <source>
        <dbReference type="EMBL" id="KAF3291460.1"/>
    </source>
</evidence>